<gene>
    <name evidence="2" type="ORF">THERU_04795</name>
</gene>
<proteinExistence type="inferred from homology"/>
<dbReference type="Pfam" id="PF01455">
    <property type="entry name" value="HupF_HypC"/>
    <property type="match status" value="1"/>
</dbReference>
<evidence type="ECO:0000313" key="3">
    <source>
        <dbReference type="Proteomes" id="UP000018914"/>
    </source>
</evidence>
<dbReference type="eggNOG" id="COG0298">
    <property type="taxonomic scope" value="Bacteria"/>
</dbReference>
<dbReference type="GO" id="GO:1902670">
    <property type="term" value="F:carbon dioxide binding"/>
    <property type="evidence" value="ECO:0007669"/>
    <property type="project" value="TreeGrafter"/>
</dbReference>
<dbReference type="SUPFAM" id="SSF159127">
    <property type="entry name" value="HupF/HypC-like"/>
    <property type="match status" value="1"/>
</dbReference>
<dbReference type="RefSeq" id="WP_025306124.1">
    <property type="nucleotide sequence ID" value="NZ_CP007028.1"/>
</dbReference>
<dbReference type="EMBL" id="CP007028">
    <property type="protein sequence ID" value="AHE96094.1"/>
    <property type="molecule type" value="Genomic_DNA"/>
</dbReference>
<dbReference type="KEGG" id="trd:THERU_04795"/>
<evidence type="ECO:0000313" key="2">
    <source>
        <dbReference type="EMBL" id="AHE96094.1"/>
    </source>
</evidence>
<dbReference type="InterPro" id="IPR019812">
    <property type="entry name" value="Hydgase_assmbl_chp_CS"/>
</dbReference>
<dbReference type="PANTHER" id="PTHR35177">
    <property type="entry name" value="HYDROGENASE MATURATION FACTOR HYBG"/>
    <property type="match status" value="1"/>
</dbReference>
<dbReference type="NCBIfam" id="TIGR00074">
    <property type="entry name" value="hypC_hupF"/>
    <property type="match status" value="1"/>
</dbReference>
<keyword evidence="3" id="KW-1185">Reference proteome</keyword>
<dbReference type="Gene3D" id="2.30.30.140">
    <property type="match status" value="1"/>
</dbReference>
<dbReference type="AlphaFoldDB" id="W0DC19"/>
<dbReference type="OrthoDB" id="9806017at2"/>
<dbReference type="HOGENOM" id="CLU_159381_1_1_0"/>
<dbReference type="PROSITE" id="PS01097">
    <property type="entry name" value="HUPF_HYPC"/>
    <property type="match status" value="1"/>
</dbReference>
<dbReference type="InterPro" id="IPR001109">
    <property type="entry name" value="Hydrogenase_HupF/HypC"/>
</dbReference>
<reference evidence="2 3" key="1">
    <citation type="submission" date="2013-12" db="EMBL/GenBank/DDBJ databases">
        <authorList>
            <consortium name="DOE Joint Genome Institute"/>
            <person name="Eisen J."/>
            <person name="Huntemann M."/>
            <person name="Han J."/>
            <person name="Chen A."/>
            <person name="Kyrpides N."/>
            <person name="Mavromatis K."/>
            <person name="Markowitz V."/>
            <person name="Palaniappan K."/>
            <person name="Ivanova N."/>
            <person name="Schaumberg A."/>
            <person name="Pati A."/>
            <person name="Liolios K."/>
            <person name="Nordberg H.P."/>
            <person name="Cantor M.N."/>
            <person name="Hua S.X."/>
            <person name="Woyke T."/>
        </authorList>
    </citation>
    <scope>NUCLEOTIDE SEQUENCE [LARGE SCALE GENOMIC DNA]</scope>
    <source>
        <strain evidence="2 3">DSM 23557</strain>
    </source>
</reference>
<dbReference type="PRINTS" id="PR00445">
    <property type="entry name" value="HUPFHYPC"/>
</dbReference>
<organism evidence="3">
    <name type="scientific">Thermocrinis ruber</name>
    <dbReference type="NCBI Taxonomy" id="75906"/>
    <lineage>
        <taxon>Bacteria</taxon>
        <taxon>Pseudomonadati</taxon>
        <taxon>Aquificota</taxon>
        <taxon>Aquificia</taxon>
        <taxon>Aquificales</taxon>
        <taxon>Aquificaceae</taxon>
        <taxon>Thermocrinis</taxon>
    </lineage>
</organism>
<comment type="similarity">
    <text evidence="1">Belongs to the HupF/HypC family.</text>
</comment>
<evidence type="ECO:0000256" key="1">
    <source>
        <dbReference type="ARBA" id="ARBA00006018"/>
    </source>
</evidence>
<protein>
    <submittedName>
        <fullName evidence="2">Hydrogenase assembly protein HupF</fullName>
    </submittedName>
</protein>
<name>W0DC19_9AQUI</name>
<dbReference type="GO" id="GO:0051604">
    <property type="term" value="P:protein maturation"/>
    <property type="evidence" value="ECO:0007669"/>
    <property type="project" value="TreeGrafter"/>
</dbReference>
<dbReference type="GO" id="GO:0005506">
    <property type="term" value="F:iron ion binding"/>
    <property type="evidence" value="ECO:0007669"/>
    <property type="project" value="TreeGrafter"/>
</dbReference>
<dbReference type="PANTHER" id="PTHR35177:SF2">
    <property type="entry name" value="HYDROGENASE MATURATION FACTOR HYBG"/>
    <property type="match status" value="1"/>
</dbReference>
<dbReference type="STRING" id="75906.THERU_04795"/>
<accession>W0DC19</accession>
<dbReference type="PATRIC" id="fig|75906.3.peg.934"/>
<dbReference type="Proteomes" id="UP000018914">
    <property type="component" value="Chromosome"/>
</dbReference>
<sequence length="80" mass="9150">MCLAIPSQIEKINEDNTAIVNTMGVRRLVSLELLGEPVKEGDWVLIHVGFAISKLNEEEALKALELFEEILEMEEQYENY</sequence>
<dbReference type="FunFam" id="2.30.30.140:FF:000022">
    <property type="entry name" value="Hydrogenase assembly chaperone HybG"/>
    <property type="match status" value="1"/>
</dbReference>